<evidence type="ECO:0000313" key="2">
    <source>
        <dbReference type="Proteomes" id="UP000500791"/>
    </source>
</evidence>
<dbReference type="RefSeq" id="WP_166191133.1">
    <property type="nucleotide sequence ID" value="NZ_CP049811.1"/>
</dbReference>
<proteinExistence type="predicted"/>
<dbReference type="KEGG" id="mon:G8E03_09810"/>
<protein>
    <submittedName>
        <fullName evidence="1">Uncharacterized protein</fullName>
    </submittedName>
</protein>
<reference evidence="1 2" key="1">
    <citation type="submission" date="2020-03" db="EMBL/GenBank/DDBJ databases">
        <title>Complete genome sequence of Monaibacterium sp. ALG8 with diverse plasmids.</title>
        <authorList>
            <person name="Sun C."/>
        </authorList>
    </citation>
    <scope>NUCLEOTIDE SEQUENCE [LARGE SCALE GENOMIC DNA]</scope>
    <source>
        <strain evidence="1 2">ALG8</strain>
    </source>
</reference>
<gene>
    <name evidence="1" type="ORF">G8E03_09810</name>
</gene>
<dbReference type="EMBL" id="CP049811">
    <property type="protein sequence ID" value="QIK41040.1"/>
    <property type="molecule type" value="Genomic_DNA"/>
</dbReference>
<accession>A0A6G7VMA5</accession>
<keyword evidence="2" id="KW-1185">Reference proteome</keyword>
<dbReference type="Proteomes" id="UP000500791">
    <property type="component" value="Chromosome"/>
</dbReference>
<sequence>MVFDPFSQHNLVAFQPLDPLFIGRYHGRVCRFYNPIQHTFDLSLDLFELFYHCLLGDMRFRQMHIPSVNEHLLCEREEALGRLHVFQDVREAIFDPCTRDRFAL</sequence>
<organism evidence="1 2">
    <name type="scientific">Pontivivens nitratireducens</name>
    <dbReference type="NCBI Taxonomy" id="2758038"/>
    <lineage>
        <taxon>Bacteria</taxon>
        <taxon>Pseudomonadati</taxon>
        <taxon>Pseudomonadota</taxon>
        <taxon>Alphaproteobacteria</taxon>
        <taxon>Rhodobacterales</taxon>
        <taxon>Paracoccaceae</taxon>
        <taxon>Pontivivens</taxon>
    </lineage>
</organism>
<name>A0A6G7VMA5_9RHOB</name>
<dbReference type="AlphaFoldDB" id="A0A6G7VMA5"/>
<evidence type="ECO:0000313" key="1">
    <source>
        <dbReference type="EMBL" id="QIK41040.1"/>
    </source>
</evidence>